<evidence type="ECO:0000256" key="10">
    <source>
        <dbReference type="HAMAP-Rule" id="MF_00454"/>
    </source>
</evidence>
<evidence type="ECO:0000256" key="3">
    <source>
        <dbReference type="ARBA" id="ARBA00022692"/>
    </source>
</evidence>
<dbReference type="AlphaFoldDB" id="A0A939HBN9"/>
<evidence type="ECO:0000256" key="6">
    <source>
        <dbReference type="ARBA" id="ARBA00023303"/>
    </source>
</evidence>
<dbReference type="GO" id="GO:0062054">
    <property type="term" value="F:fluoride channel activity"/>
    <property type="evidence" value="ECO:0007669"/>
    <property type="project" value="UniProtKB-UniRule"/>
</dbReference>
<dbReference type="EMBL" id="JAFNLL010000014">
    <property type="protein sequence ID" value="MBO1267879.1"/>
    <property type="molecule type" value="Genomic_DNA"/>
</dbReference>
<feature type="transmembrane region" description="Helical" evidence="10">
    <location>
        <begin position="109"/>
        <end position="129"/>
    </location>
</feature>
<dbReference type="Proteomes" id="UP000664164">
    <property type="component" value="Unassembled WGS sequence"/>
</dbReference>
<keyword evidence="3 10" id="KW-0812">Transmembrane</keyword>
<dbReference type="InterPro" id="IPR003691">
    <property type="entry name" value="FluC"/>
</dbReference>
<organism evidence="11 12">
    <name type="scientific">Arthrobacter cavernae</name>
    <dbReference type="NCBI Taxonomy" id="2817681"/>
    <lineage>
        <taxon>Bacteria</taxon>
        <taxon>Bacillati</taxon>
        <taxon>Actinomycetota</taxon>
        <taxon>Actinomycetes</taxon>
        <taxon>Micrococcales</taxon>
        <taxon>Micrococcaceae</taxon>
        <taxon>Arthrobacter</taxon>
    </lineage>
</organism>
<keyword evidence="10" id="KW-0406">Ion transport</keyword>
<comment type="catalytic activity">
    <reaction evidence="8">
        <text>fluoride(in) = fluoride(out)</text>
        <dbReference type="Rhea" id="RHEA:76159"/>
        <dbReference type="ChEBI" id="CHEBI:17051"/>
    </reaction>
    <physiologicalReaction direction="left-to-right" evidence="8">
        <dbReference type="Rhea" id="RHEA:76160"/>
    </physiologicalReaction>
</comment>
<keyword evidence="6 10" id="KW-0407">Ion channel</keyword>
<feature type="binding site" evidence="10">
    <location>
        <position position="84"/>
    </location>
    <ligand>
        <name>Na(+)</name>
        <dbReference type="ChEBI" id="CHEBI:29101"/>
        <note>structural</note>
    </ligand>
</feature>
<keyword evidence="2 10" id="KW-1003">Cell membrane</keyword>
<keyword evidence="4 10" id="KW-1133">Transmembrane helix</keyword>
<dbReference type="GO" id="GO:0140114">
    <property type="term" value="P:cellular detoxification of fluoride"/>
    <property type="evidence" value="ECO:0007669"/>
    <property type="project" value="UniProtKB-UniRule"/>
</dbReference>
<evidence type="ECO:0000313" key="11">
    <source>
        <dbReference type="EMBL" id="MBO1267879.1"/>
    </source>
</evidence>
<evidence type="ECO:0000256" key="4">
    <source>
        <dbReference type="ARBA" id="ARBA00022989"/>
    </source>
</evidence>
<reference evidence="11" key="1">
    <citation type="submission" date="2021-03" db="EMBL/GenBank/DDBJ databases">
        <title>A new species, PO-11, isolated from a karst cave deposit.</title>
        <authorList>
            <person name="Zhaoxiaoyong W."/>
        </authorList>
    </citation>
    <scope>NUCLEOTIDE SEQUENCE</scope>
    <source>
        <strain evidence="11">PO-11</strain>
    </source>
</reference>
<protein>
    <recommendedName>
        <fullName evidence="10">Fluoride-specific ion channel FluC</fullName>
    </recommendedName>
</protein>
<feature type="transmembrane region" description="Helical" evidence="10">
    <location>
        <begin position="41"/>
        <end position="61"/>
    </location>
</feature>
<comment type="subcellular location">
    <subcellularLocation>
        <location evidence="1 10">Cell membrane</location>
        <topology evidence="1 10">Multi-pass membrane protein</topology>
    </subcellularLocation>
</comment>
<proteinExistence type="inferred from homology"/>
<evidence type="ECO:0000256" key="2">
    <source>
        <dbReference type="ARBA" id="ARBA00022475"/>
    </source>
</evidence>
<accession>A0A939HBN9</accession>
<keyword evidence="10" id="KW-0915">Sodium</keyword>
<keyword evidence="12" id="KW-1185">Reference proteome</keyword>
<evidence type="ECO:0000256" key="8">
    <source>
        <dbReference type="ARBA" id="ARBA00035585"/>
    </source>
</evidence>
<comment type="function">
    <text evidence="9 10">Fluoride-specific ion channel. Important for reducing fluoride concentration in the cell, thus reducing its toxicity.</text>
</comment>
<comment type="activity regulation">
    <text evidence="10">Na(+) is not transported, but it plays an essential structural role and its presence is essential for fluoride channel function.</text>
</comment>
<comment type="similarity">
    <text evidence="7 10">Belongs to the fluoride channel Fluc/FEX (TC 1.A.43) family.</text>
</comment>
<name>A0A939HBN9_9MICC</name>
<dbReference type="HAMAP" id="MF_00454">
    <property type="entry name" value="FluC"/>
    <property type="match status" value="1"/>
</dbReference>
<dbReference type="GO" id="GO:0046872">
    <property type="term" value="F:metal ion binding"/>
    <property type="evidence" value="ECO:0007669"/>
    <property type="project" value="UniProtKB-KW"/>
</dbReference>
<feature type="transmembrane region" description="Helical" evidence="10">
    <location>
        <begin position="73"/>
        <end position="97"/>
    </location>
</feature>
<evidence type="ECO:0000313" key="12">
    <source>
        <dbReference type="Proteomes" id="UP000664164"/>
    </source>
</evidence>
<dbReference type="GO" id="GO:0005886">
    <property type="term" value="C:plasma membrane"/>
    <property type="evidence" value="ECO:0007669"/>
    <property type="project" value="UniProtKB-SubCell"/>
</dbReference>
<sequence length="130" mass="13344">MTSVLLTATVLLSGAVAATVRYLVTVYAVRSGHNSLVAGFPYPVLVVNAIGSIIAGTATGATAHGMIPPELHIILVTGVAGGLTTFSTLSVETIQLLMRKRYRTAISSMAVNLLTGFTLALAGYGLGLLL</sequence>
<keyword evidence="5 10" id="KW-0472">Membrane</keyword>
<evidence type="ECO:0000256" key="5">
    <source>
        <dbReference type="ARBA" id="ARBA00023136"/>
    </source>
</evidence>
<evidence type="ECO:0000256" key="1">
    <source>
        <dbReference type="ARBA" id="ARBA00004651"/>
    </source>
</evidence>
<dbReference type="Pfam" id="PF02537">
    <property type="entry name" value="CRCB"/>
    <property type="match status" value="1"/>
</dbReference>
<feature type="binding site" evidence="10">
    <location>
        <position position="81"/>
    </location>
    <ligand>
        <name>Na(+)</name>
        <dbReference type="ChEBI" id="CHEBI:29101"/>
        <note>structural</note>
    </ligand>
</feature>
<keyword evidence="10" id="KW-0813">Transport</keyword>
<evidence type="ECO:0000256" key="7">
    <source>
        <dbReference type="ARBA" id="ARBA00035120"/>
    </source>
</evidence>
<evidence type="ECO:0000256" key="9">
    <source>
        <dbReference type="ARBA" id="ARBA00049940"/>
    </source>
</evidence>
<gene>
    <name evidence="10" type="primary">fluC</name>
    <name evidence="10" type="synonym">crcB</name>
    <name evidence="11" type="ORF">J1902_07800</name>
</gene>
<comment type="caution">
    <text evidence="11">The sequence shown here is derived from an EMBL/GenBank/DDBJ whole genome shotgun (WGS) entry which is preliminary data.</text>
</comment>
<dbReference type="RefSeq" id="WP_207615682.1">
    <property type="nucleotide sequence ID" value="NZ_JAFNLL010000014.1"/>
</dbReference>
<keyword evidence="10" id="KW-0479">Metal-binding</keyword>